<dbReference type="PANTHER" id="PTHR11895">
    <property type="entry name" value="TRANSAMIDASE"/>
    <property type="match status" value="1"/>
</dbReference>
<comment type="similarity">
    <text evidence="1">Belongs to the amidase family.</text>
</comment>
<sequence length="459" mass="50086">MVDVTSLTVRELRRKIASRQLSPVEVVDAYLAKIHAQDAKYHAFTDVYEDEARQDAERALMTRGGWRGPLYGLPIVVKDLFHIAGRNTAAGSWHWRHRVSQSTAGAIADLQRSGAIVLGKTHTVELGLGTTGTNQHFGTPRNPWMDGAHYAPGGSSSGSAVAVAAGLSPWAVGTDTGGSIRIPAAWCGVVGLKPTVGRVSLDGVVPLSATLDSVGMIARTVEDVALLYRAMRRGRITPTKTAFRVGCLPECEREPVEPSVLKAYDDALGVFSDVGIPVLDVKFPKRLTYYIERNSTIAMFEAAVRYGRLAHDPEVPLDERVRGCLQAGSQMAREDYDAALWELPLLRAQFDRLFDRVDAIVTPTTQTVARPVDGVDDANPPNLFTRFVNLLGLCALALPCGFSLEGLPCSIQIICRAQNEETMLRIAAMYQRATPWHRCRPGHSQPTEARQACGSYERP</sequence>
<evidence type="ECO:0000256" key="2">
    <source>
        <dbReference type="SAM" id="MobiDB-lite"/>
    </source>
</evidence>
<dbReference type="SUPFAM" id="SSF75304">
    <property type="entry name" value="Amidase signature (AS) enzymes"/>
    <property type="match status" value="1"/>
</dbReference>
<dbReference type="Proteomes" id="UP001379533">
    <property type="component" value="Chromosome"/>
</dbReference>
<keyword evidence="5" id="KW-1185">Reference proteome</keyword>
<feature type="region of interest" description="Disordered" evidence="2">
    <location>
        <begin position="440"/>
        <end position="459"/>
    </location>
</feature>
<dbReference type="InterPro" id="IPR036928">
    <property type="entry name" value="AS_sf"/>
</dbReference>
<feature type="domain" description="Amidase" evidence="3">
    <location>
        <begin position="25"/>
        <end position="424"/>
    </location>
</feature>
<dbReference type="EMBL" id="CP089982">
    <property type="protein sequence ID" value="WXA94703.1"/>
    <property type="molecule type" value="Genomic_DNA"/>
</dbReference>
<dbReference type="InterPro" id="IPR023631">
    <property type="entry name" value="Amidase_dom"/>
</dbReference>
<evidence type="ECO:0000313" key="4">
    <source>
        <dbReference type="EMBL" id="WXA94703.1"/>
    </source>
</evidence>
<evidence type="ECO:0000256" key="1">
    <source>
        <dbReference type="ARBA" id="ARBA00009199"/>
    </source>
</evidence>
<evidence type="ECO:0000259" key="3">
    <source>
        <dbReference type="Pfam" id="PF01425"/>
    </source>
</evidence>
<evidence type="ECO:0000313" key="5">
    <source>
        <dbReference type="Proteomes" id="UP001379533"/>
    </source>
</evidence>
<reference evidence="4 5" key="1">
    <citation type="submission" date="2021-12" db="EMBL/GenBank/DDBJ databases">
        <title>Discovery of the Pendulisporaceae a myxobacterial family with distinct sporulation behavior and unique specialized metabolism.</title>
        <authorList>
            <person name="Garcia R."/>
            <person name="Popoff A."/>
            <person name="Bader C.D."/>
            <person name="Loehr J."/>
            <person name="Walesch S."/>
            <person name="Walt C."/>
            <person name="Boldt J."/>
            <person name="Bunk B."/>
            <person name="Haeckl F.J.F.P.J."/>
            <person name="Gunesch A.P."/>
            <person name="Birkelbach J."/>
            <person name="Nuebel U."/>
            <person name="Pietschmann T."/>
            <person name="Bach T."/>
            <person name="Mueller R."/>
        </authorList>
    </citation>
    <scope>NUCLEOTIDE SEQUENCE [LARGE SCALE GENOMIC DNA]</scope>
    <source>
        <strain evidence="4 5">MSr12523</strain>
    </source>
</reference>
<dbReference type="RefSeq" id="WP_394845314.1">
    <property type="nucleotide sequence ID" value="NZ_CP089982.1"/>
</dbReference>
<dbReference type="Gene3D" id="3.90.1300.10">
    <property type="entry name" value="Amidase signature (AS) domain"/>
    <property type="match status" value="1"/>
</dbReference>
<gene>
    <name evidence="4" type="ORF">LZC95_50830</name>
</gene>
<accession>A0ABZ2KBJ5</accession>
<proteinExistence type="inferred from homology"/>
<dbReference type="InterPro" id="IPR020556">
    <property type="entry name" value="Amidase_CS"/>
</dbReference>
<name>A0ABZ2KBJ5_9BACT</name>
<protein>
    <submittedName>
        <fullName evidence="4">Amidase</fullName>
    </submittedName>
</protein>
<dbReference type="PANTHER" id="PTHR11895:SF7">
    <property type="entry name" value="GLUTAMYL-TRNA(GLN) AMIDOTRANSFERASE SUBUNIT A, MITOCHONDRIAL"/>
    <property type="match status" value="1"/>
</dbReference>
<organism evidence="4 5">
    <name type="scientific">Pendulispora brunnea</name>
    <dbReference type="NCBI Taxonomy" id="2905690"/>
    <lineage>
        <taxon>Bacteria</taxon>
        <taxon>Pseudomonadati</taxon>
        <taxon>Myxococcota</taxon>
        <taxon>Myxococcia</taxon>
        <taxon>Myxococcales</taxon>
        <taxon>Sorangiineae</taxon>
        <taxon>Pendulisporaceae</taxon>
        <taxon>Pendulispora</taxon>
    </lineage>
</organism>
<dbReference type="InterPro" id="IPR000120">
    <property type="entry name" value="Amidase"/>
</dbReference>
<dbReference type="Pfam" id="PF01425">
    <property type="entry name" value="Amidase"/>
    <property type="match status" value="1"/>
</dbReference>
<dbReference type="PROSITE" id="PS00571">
    <property type="entry name" value="AMIDASES"/>
    <property type="match status" value="1"/>
</dbReference>